<comment type="caution">
    <text evidence="9">The sequence shown here is derived from an EMBL/GenBank/DDBJ whole genome shotgun (WGS) entry which is preliminary data.</text>
</comment>
<evidence type="ECO:0000259" key="8">
    <source>
        <dbReference type="Pfam" id="PF09924"/>
    </source>
</evidence>
<evidence type="ECO:0000256" key="3">
    <source>
        <dbReference type="ARBA" id="ARBA00022692"/>
    </source>
</evidence>
<dbReference type="Gene3D" id="1.20.1540.10">
    <property type="entry name" value="Rhomboid-like"/>
    <property type="match status" value="1"/>
</dbReference>
<keyword evidence="4 6" id="KW-1133">Transmembrane helix</keyword>
<feature type="transmembrane region" description="Helical" evidence="6">
    <location>
        <begin position="409"/>
        <end position="431"/>
    </location>
</feature>
<feature type="transmembrane region" description="Helical" evidence="6">
    <location>
        <begin position="37"/>
        <end position="56"/>
    </location>
</feature>
<dbReference type="InterPro" id="IPR035952">
    <property type="entry name" value="Rhomboid-like_sf"/>
</dbReference>
<feature type="transmembrane region" description="Helical" evidence="6">
    <location>
        <begin position="181"/>
        <end position="199"/>
    </location>
</feature>
<dbReference type="SUPFAM" id="SSF144091">
    <property type="entry name" value="Rhomboid-like"/>
    <property type="match status" value="1"/>
</dbReference>
<evidence type="ECO:0000256" key="4">
    <source>
        <dbReference type="ARBA" id="ARBA00022989"/>
    </source>
</evidence>
<feature type="transmembrane region" description="Helical" evidence="6">
    <location>
        <begin position="235"/>
        <end position="255"/>
    </location>
</feature>
<dbReference type="GO" id="GO:0004252">
    <property type="term" value="F:serine-type endopeptidase activity"/>
    <property type="evidence" value="ECO:0007669"/>
    <property type="project" value="InterPro"/>
</dbReference>
<dbReference type="GO" id="GO:0016755">
    <property type="term" value="F:aminoacyltransferase activity"/>
    <property type="evidence" value="ECO:0007669"/>
    <property type="project" value="TreeGrafter"/>
</dbReference>
<dbReference type="AlphaFoldDB" id="A0A848KF77"/>
<feature type="transmembrane region" description="Helical" evidence="6">
    <location>
        <begin position="117"/>
        <end position="142"/>
    </location>
</feature>
<keyword evidence="5 6" id="KW-0472">Membrane</keyword>
<dbReference type="InterPro" id="IPR024320">
    <property type="entry name" value="LPG_synthase_C"/>
</dbReference>
<dbReference type="GO" id="GO:0055091">
    <property type="term" value="P:phospholipid homeostasis"/>
    <property type="evidence" value="ECO:0007669"/>
    <property type="project" value="TreeGrafter"/>
</dbReference>
<feature type="transmembrane region" description="Helical" evidence="6">
    <location>
        <begin position="86"/>
        <end position="105"/>
    </location>
</feature>
<feature type="domain" description="Peptidase S54 rhomboid" evidence="7">
    <location>
        <begin position="76"/>
        <end position="218"/>
    </location>
</feature>
<dbReference type="Proteomes" id="UP000535543">
    <property type="component" value="Unassembled WGS sequence"/>
</dbReference>
<dbReference type="RefSeq" id="WP_169590336.1">
    <property type="nucleotide sequence ID" value="NZ_VCQU01000007.1"/>
</dbReference>
<protein>
    <submittedName>
        <fullName evidence="9">Rhomboid family intramembrane serine protease</fullName>
    </submittedName>
</protein>
<evidence type="ECO:0000256" key="6">
    <source>
        <dbReference type="SAM" id="Phobius"/>
    </source>
</evidence>
<dbReference type="InterPro" id="IPR022764">
    <property type="entry name" value="Peptidase_S54_rhomboid_dom"/>
</dbReference>
<dbReference type="GO" id="GO:0006508">
    <property type="term" value="P:proteolysis"/>
    <property type="evidence" value="ECO:0007669"/>
    <property type="project" value="UniProtKB-KW"/>
</dbReference>
<evidence type="ECO:0000313" key="10">
    <source>
        <dbReference type="Proteomes" id="UP000535543"/>
    </source>
</evidence>
<keyword evidence="9" id="KW-0645">Protease</keyword>
<evidence type="ECO:0000256" key="5">
    <source>
        <dbReference type="ARBA" id="ARBA00023136"/>
    </source>
</evidence>
<feature type="transmembrane region" description="Helical" evidence="6">
    <location>
        <begin position="331"/>
        <end position="353"/>
    </location>
</feature>
<gene>
    <name evidence="9" type="ORF">FGL95_20670</name>
</gene>
<comment type="subcellular location">
    <subcellularLocation>
        <location evidence="1">Cell membrane</location>
        <topology evidence="1">Multi-pass membrane protein</topology>
    </subcellularLocation>
</comment>
<evidence type="ECO:0000256" key="1">
    <source>
        <dbReference type="ARBA" id="ARBA00004651"/>
    </source>
</evidence>
<dbReference type="Pfam" id="PF01694">
    <property type="entry name" value="Rhomboid"/>
    <property type="match status" value="1"/>
</dbReference>
<evidence type="ECO:0000313" key="9">
    <source>
        <dbReference type="EMBL" id="NMN97455.1"/>
    </source>
</evidence>
<evidence type="ECO:0000256" key="2">
    <source>
        <dbReference type="ARBA" id="ARBA00022475"/>
    </source>
</evidence>
<dbReference type="Pfam" id="PF09924">
    <property type="entry name" value="LPG_synthase_C"/>
    <property type="match status" value="1"/>
</dbReference>
<feature type="transmembrane region" description="Helical" evidence="6">
    <location>
        <begin position="205"/>
        <end position="223"/>
    </location>
</feature>
<reference evidence="9 10" key="1">
    <citation type="submission" date="2019-05" db="EMBL/GenBank/DDBJ databases">
        <authorList>
            <person name="Lee S.D."/>
        </authorList>
    </citation>
    <scope>NUCLEOTIDE SEQUENCE [LARGE SCALE GENOMIC DNA]</scope>
    <source>
        <strain evidence="9 10">YC2-7</strain>
    </source>
</reference>
<accession>A0A848KF77</accession>
<dbReference type="EMBL" id="VCQU01000007">
    <property type="protein sequence ID" value="NMN97455.1"/>
    <property type="molecule type" value="Genomic_DNA"/>
</dbReference>
<name>A0A848KF77_9NOCA</name>
<dbReference type="InterPro" id="IPR051211">
    <property type="entry name" value="PG_lysyltransferase"/>
</dbReference>
<evidence type="ECO:0000259" key="7">
    <source>
        <dbReference type="Pfam" id="PF01694"/>
    </source>
</evidence>
<sequence>MTTAEAPERTVTAWSSVSRVVRRGVDIVRSSATRAPVSIGALVLLWVLAVVTGSVMRPSAHVLHHYAVGIVPLEHWRLWTPFTSGLFAPGLIWYLFATILILIVAAPIEKRMGSVKFAIAAVVTQVLGALLGLVVAVVAKLLDESWGLHLHDGTSVGPTTWIVGVAMVASSNMQTLWRRRIRVGLLALLITLVLFSGHLHDTVRLGAALAGLVVGRWIVGRSARGARLAGTRREGRVLVAIVVAATALGPAFAALTPDAVGPFAVLRELFRGTAYDSDEVAQVCAQFPKGDECRQGELSLRLAGVGPTILSLMPSLFLLVLADGLRRGRKFAWTAAVVAQVVLLGLALLNYLVRFVDPLDTETIFYGLDSSTAYRTVAPFVPPLIVLVVLIWTRAYFDVRAPAGTYRKLLVAMIGLTVGLGVVYFLGGLAVRGQFDPGASAGGLVKAFPERLVPPVYLQWLDPAFLPDQFVATFLYEWTGVVFWLAACVLVARTFLAPAYGTETDATEKARDLLRASGGTALSWMTTWRGNKYWFNASNTGYVAYRVVGGVALTTGDPVGPREELRDNVIGFAEFASSNGWTPCYYSVGVDVKRIADDLGWGGIQVAEETVLELSELAFTGKKFQDVRTALNRAKKSGITAEWISFPTAPLALTDQITVISEEWVADKGMPEMGFTLGGLEEIDDPEVRCLVALDADRTVEGVTSWLPVYENGAIVGWTLDFMRRRSDGAFRPAMEFLIASAALTLKDEGATFVSLSGAPLAKVETGEPDSDETAASATLDKLLDVLGKALEPVYGFRSLLAFKSKFQPTYVPMYMVFADPAALPSIGNAIGRAYLPEVTFGQTVNLMRTIIKR</sequence>
<feature type="transmembrane region" description="Helical" evidence="6">
    <location>
        <begin position="470"/>
        <end position="492"/>
    </location>
</feature>
<feature type="transmembrane region" description="Helical" evidence="6">
    <location>
        <begin position="373"/>
        <end position="397"/>
    </location>
</feature>
<keyword evidence="3 6" id="KW-0812">Transmembrane</keyword>
<dbReference type="PANTHER" id="PTHR34697">
    <property type="entry name" value="PHOSPHATIDYLGLYCEROL LYSYLTRANSFERASE"/>
    <property type="match status" value="1"/>
</dbReference>
<dbReference type="InterPro" id="IPR016181">
    <property type="entry name" value="Acyl_CoA_acyltransferase"/>
</dbReference>
<feature type="transmembrane region" description="Helical" evidence="6">
    <location>
        <begin position="298"/>
        <end position="319"/>
    </location>
</feature>
<keyword evidence="10" id="KW-1185">Reference proteome</keyword>
<dbReference type="SUPFAM" id="SSF55729">
    <property type="entry name" value="Acyl-CoA N-acyltransferases (Nat)"/>
    <property type="match status" value="1"/>
</dbReference>
<feature type="domain" description="Phosphatidylglycerol lysyltransferase C-terminal" evidence="8">
    <location>
        <begin position="512"/>
        <end position="818"/>
    </location>
</feature>
<reference evidence="9 10" key="2">
    <citation type="submission" date="2020-06" db="EMBL/GenBank/DDBJ databases">
        <title>Antribacter stalactiti gen. nov., sp. nov., a new member of the family Nacardiaceae isolated from a cave.</title>
        <authorList>
            <person name="Kim I.S."/>
        </authorList>
    </citation>
    <scope>NUCLEOTIDE SEQUENCE [LARGE SCALE GENOMIC DNA]</scope>
    <source>
        <strain evidence="9 10">YC2-7</strain>
    </source>
</reference>
<feature type="transmembrane region" description="Helical" evidence="6">
    <location>
        <begin position="148"/>
        <end position="169"/>
    </location>
</feature>
<dbReference type="PANTHER" id="PTHR34697:SF2">
    <property type="entry name" value="PHOSPHATIDYLGLYCEROL LYSYLTRANSFERASE"/>
    <property type="match status" value="1"/>
</dbReference>
<keyword evidence="9" id="KW-0378">Hydrolase</keyword>
<organism evidence="9 10">
    <name type="scientific">Antrihabitans stalactiti</name>
    <dbReference type="NCBI Taxonomy" id="2584121"/>
    <lineage>
        <taxon>Bacteria</taxon>
        <taxon>Bacillati</taxon>
        <taxon>Actinomycetota</taxon>
        <taxon>Actinomycetes</taxon>
        <taxon>Mycobacteriales</taxon>
        <taxon>Nocardiaceae</taxon>
        <taxon>Antrihabitans</taxon>
    </lineage>
</organism>
<keyword evidence="2" id="KW-1003">Cell membrane</keyword>
<proteinExistence type="predicted"/>
<dbReference type="GO" id="GO:0005886">
    <property type="term" value="C:plasma membrane"/>
    <property type="evidence" value="ECO:0007669"/>
    <property type="project" value="UniProtKB-SubCell"/>
</dbReference>